<dbReference type="NCBIfam" id="TIGR00516">
    <property type="entry name" value="acpS"/>
    <property type="match status" value="1"/>
</dbReference>
<evidence type="ECO:0000313" key="11">
    <source>
        <dbReference type="Proteomes" id="UP000199045"/>
    </source>
</evidence>
<dbReference type="InterPro" id="IPR037143">
    <property type="entry name" value="4-PPantetheinyl_Trfase_dom_sf"/>
</dbReference>
<reference evidence="10 11" key="1">
    <citation type="submission" date="2016-10" db="EMBL/GenBank/DDBJ databases">
        <authorList>
            <person name="de Groot N.N."/>
        </authorList>
    </citation>
    <scope>NUCLEOTIDE SEQUENCE [LARGE SCALE GENOMIC DNA]</scope>
    <source>
        <strain evidence="10 11">DSM 527</strain>
    </source>
</reference>
<accession>A0A1G8DWM6</accession>
<evidence type="ECO:0000256" key="8">
    <source>
        <dbReference type="HAMAP-Rule" id="MF_00101"/>
    </source>
</evidence>
<dbReference type="HAMAP" id="MF_00101">
    <property type="entry name" value="AcpS"/>
    <property type="match status" value="1"/>
</dbReference>
<dbReference type="Proteomes" id="UP000199045">
    <property type="component" value="Unassembled WGS sequence"/>
</dbReference>
<dbReference type="InterPro" id="IPR004568">
    <property type="entry name" value="Ppantetheine-prot_Trfase_dom"/>
</dbReference>
<dbReference type="Gene3D" id="3.90.470.20">
    <property type="entry name" value="4'-phosphopantetheinyl transferase domain"/>
    <property type="match status" value="1"/>
</dbReference>
<evidence type="ECO:0000256" key="5">
    <source>
        <dbReference type="ARBA" id="ARBA00022842"/>
    </source>
</evidence>
<dbReference type="SUPFAM" id="SSF56214">
    <property type="entry name" value="4'-phosphopantetheinyl transferase"/>
    <property type="match status" value="1"/>
</dbReference>
<dbReference type="GO" id="GO:0005737">
    <property type="term" value="C:cytoplasm"/>
    <property type="evidence" value="ECO:0007669"/>
    <property type="project" value="UniProtKB-SubCell"/>
</dbReference>
<comment type="cofactor">
    <cofactor evidence="8">
        <name>Mg(2+)</name>
        <dbReference type="ChEBI" id="CHEBI:18420"/>
    </cofactor>
</comment>
<evidence type="ECO:0000256" key="7">
    <source>
        <dbReference type="ARBA" id="ARBA00023160"/>
    </source>
</evidence>
<keyword evidence="4 8" id="KW-0276">Fatty acid metabolism</keyword>
<dbReference type="InterPro" id="IPR002582">
    <property type="entry name" value="ACPS"/>
</dbReference>
<dbReference type="NCBIfam" id="TIGR00556">
    <property type="entry name" value="pantethn_trn"/>
    <property type="match status" value="1"/>
</dbReference>
<evidence type="ECO:0000256" key="6">
    <source>
        <dbReference type="ARBA" id="ARBA00023098"/>
    </source>
</evidence>
<keyword evidence="3 8" id="KW-0479">Metal-binding</keyword>
<evidence type="ECO:0000256" key="2">
    <source>
        <dbReference type="ARBA" id="ARBA00022679"/>
    </source>
</evidence>
<evidence type="ECO:0000256" key="3">
    <source>
        <dbReference type="ARBA" id="ARBA00022723"/>
    </source>
</evidence>
<feature type="binding site" evidence="8">
    <location>
        <position position="8"/>
    </location>
    <ligand>
        <name>Mg(2+)</name>
        <dbReference type="ChEBI" id="CHEBI:18420"/>
    </ligand>
</feature>
<dbReference type="GO" id="GO:0000287">
    <property type="term" value="F:magnesium ion binding"/>
    <property type="evidence" value="ECO:0007669"/>
    <property type="project" value="UniProtKB-UniRule"/>
</dbReference>
<organism evidence="10 11">
    <name type="scientific">Chitinophaga filiformis</name>
    <name type="common">Myxococcus filiformis</name>
    <name type="synonym">Flexibacter filiformis</name>
    <dbReference type="NCBI Taxonomy" id="104663"/>
    <lineage>
        <taxon>Bacteria</taxon>
        <taxon>Pseudomonadati</taxon>
        <taxon>Bacteroidota</taxon>
        <taxon>Chitinophagia</taxon>
        <taxon>Chitinophagales</taxon>
        <taxon>Chitinophagaceae</taxon>
        <taxon>Chitinophaga</taxon>
    </lineage>
</organism>
<feature type="binding site" evidence="8">
    <location>
        <position position="56"/>
    </location>
    <ligand>
        <name>Mg(2+)</name>
        <dbReference type="ChEBI" id="CHEBI:18420"/>
    </ligand>
</feature>
<dbReference type="AlphaFoldDB" id="A0A1G8DWM6"/>
<dbReference type="EC" id="2.7.8.7" evidence="8"/>
<keyword evidence="7 8" id="KW-0275">Fatty acid biosynthesis</keyword>
<keyword evidence="8" id="KW-0963">Cytoplasm</keyword>
<protein>
    <recommendedName>
        <fullName evidence="8">Holo-[acyl-carrier-protein] synthase</fullName>
        <shortName evidence="8">Holo-ACP synthase</shortName>
        <ecNumber evidence="8">2.7.8.7</ecNumber>
    </recommendedName>
    <alternativeName>
        <fullName evidence="8">4'-phosphopantetheinyl transferase AcpS</fullName>
    </alternativeName>
</protein>
<dbReference type="InterPro" id="IPR008278">
    <property type="entry name" value="4-PPantetheinyl_Trfase_dom"/>
</dbReference>
<comment type="similarity">
    <text evidence="8">Belongs to the P-Pant transferase superfamily. AcpS family.</text>
</comment>
<keyword evidence="2 8" id="KW-0808">Transferase</keyword>
<evidence type="ECO:0000313" key="10">
    <source>
        <dbReference type="EMBL" id="SDH61839.1"/>
    </source>
</evidence>
<keyword evidence="5 8" id="KW-0460">Magnesium</keyword>
<comment type="function">
    <text evidence="8">Transfers the 4'-phosphopantetheine moiety from coenzyme A to a Ser of acyl-carrier-protein.</text>
</comment>
<dbReference type="GO" id="GO:0006633">
    <property type="term" value="P:fatty acid biosynthetic process"/>
    <property type="evidence" value="ECO:0007669"/>
    <property type="project" value="UniProtKB-UniRule"/>
</dbReference>
<evidence type="ECO:0000259" key="9">
    <source>
        <dbReference type="Pfam" id="PF01648"/>
    </source>
</evidence>
<proteinExistence type="inferred from homology"/>
<sequence length="125" mass="13825">MIYGIGTDIIEVDRVAVKMERGNGFRDMIFTPHEIACCDAQVNPEQHYAARFAAKEAFLKAMGTGWGHGKINFNEIEIRNDETGKPSLQLTGNAISCYSELQIKQILVSLSHIKATAIAMVVIEI</sequence>
<gene>
    <name evidence="8" type="primary">acpS</name>
    <name evidence="10" type="ORF">SAMN04488121_1169</name>
</gene>
<evidence type="ECO:0000256" key="1">
    <source>
        <dbReference type="ARBA" id="ARBA00022516"/>
    </source>
</evidence>
<dbReference type="STRING" id="104663.SAMN04488121_1169"/>
<dbReference type="EMBL" id="FNBN01000016">
    <property type="protein sequence ID" value="SDH61839.1"/>
    <property type="molecule type" value="Genomic_DNA"/>
</dbReference>
<dbReference type="Pfam" id="PF01648">
    <property type="entry name" value="ACPS"/>
    <property type="match status" value="1"/>
</dbReference>
<comment type="subcellular location">
    <subcellularLocation>
        <location evidence="8">Cytoplasm</location>
    </subcellularLocation>
</comment>
<feature type="domain" description="4'-phosphopantetheinyl transferase" evidence="9">
    <location>
        <begin position="4"/>
        <end position="104"/>
    </location>
</feature>
<comment type="catalytic activity">
    <reaction evidence="8">
        <text>apo-[ACP] + CoA = holo-[ACP] + adenosine 3',5'-bisphosphate + H(+)</text>
        <dbReference type="Rhea" id="RHEA:12068"/>
        <dbReference type="Rhea" id="RHEA-COMP:9685"/>
        <dbReference type="Rhea" id="RHEA-COMP:9690"/>
        <dbReference type="ChEBI" id="CHEBI:15378"/>
        <dbReference type="ChEBI" id="CHEBI:29999"/>
        <dbReference type="ChEBI" id="CHEBI:57287"/>
        <dbReference type="ChEBI" id="CHEBI:58343"/>
        <dbReference type="ChEBI" id="CHEBI:64479"/>
        <dbReference type="EC" id="2.7.8.7"/>
    </reaction>
</comment>
<dbReference type="RefSeq" id="WP_089838835.1">
    <property type="nucleotide sequence ID" value="NZ_FNBN01000016.1"/>
</dbReference>
<name>A0A1G8DWM6_CHIFI</name>
<evidence type="ECO:0000256" key="4">
    <source>
        <dbReference type="ARBA" id="ARBA00022832"/>
    </source>
</evidence>
<dbReference type="OrthoDB" id="517356at2"/>
<dbReference type="GO" id="GO:0008897">
    <property type="term" value="F:holo-[acyl-carrier-protein] synthase activity"/>
    <property type="evidence" value="ECO:0007669"/>
    <property type="project" value="UniProtKB-UniRule"/>
</dbReference>
<keyword evidence="6 8" id="KW-0443">Lipid metabolism</keyword>
<keyword evidence="1 8" id="KW-0444">Lipid biosynthesis</keyword>